<dbReference type="Proteomes" id="UP000321595">
    <property type="component" value="Chromosome"/>
</dbReference>
<dbReference type="EMBL" id="CP042467">
    <property type="protein sequence ID" value="QED26363.1"/>
    <property type="molecule type" value="Genomic_DNA"/>
</dbReference>
<name>A0A5B8XQR0_9DELT</name>
<dbReference type="AlphaFoldDB" id="A0A5B8XQR0"/>
<organism evidence="1 2">
    <name type="scientific">Microvenator marinus</name>
    <dbReference type="NCBI Taxonomy" id="2600177"/>
    <lineage>
        <taxon>Bacteria</taxon>
        <taxon>Deltaproteobacteria</taxon>
        <taxon>Bradymonadales</taxon>
        <taxon>Microvenatoraceae</taxon>
        <taxon>Microvenator</taxon>
    </lineage>
</organism>
<evidence type="ECO:0000313" key="2">
    <source>
        <dbReference type="Proteomes" id="UP000321595"/>
    </source>
</evidence>
<accession>A0A5B8XQR0</accession>
<keyword evidence="2" id="KW-1185">Reference proteome</keyword>
<sequence length="76" mass="8497">MNEDYKQKFLCALEKQKKSFSPTIEDQNQQIMKMNGWTSLKTISLLELLSSNGLKASTQTSAQVNSLNSPEVGENT</sequence>
<reference evidence="1 2" key="1">
    <citation type="submission" date="2019-08" db="EMBL/GenBank/DDBJ databases">
        <authorList>
            <person name="Liang Q."/>
        </authorList>
    </citation>
    <scope>NUCLEOTIDE SEQUENCE [LARGE SCALE GENOMIC DNA]</scope>
    <source>
        <strain evidence="1 2">V1718</strain>
    </source>
</reference>
<gene>
    <name evidence="1" type="ORF">FRD01_03685</name>
</gene>
<protein>
    <submittedName>
        <fullName evidence="1">Uncharacterized protein</fullName>
    </submittedName>
</protein>
<evidence type="ECO:0000313" key="1">
    <source>
        <dbReference type="EMBL" id="QED26363.1"/>
    </source>
</evidence>
<proteinExistence type="predicted"/>
<dbReference type="KEGG" id="bbae:FRD01_03685"/>